<feature type="domain" description="Peptidase A1" evidence="2">
    <location>
        <begin position="111"/>
        <end position="189"/>
    </location>
</feature>
<evidence type="ECO:0000313" key="3">
    <source>
        <dbReference type="EMBL" id="CAL1359102.1"/>
    </source>
</evidence>
<sequence>MLVVDQTTACKQIPKKKGINLPITGPNFKCKFWANLDPSLPIIYINRSIEDLPQPRPLLTNRAKAGQPKQRRLTFQHHHRHRRHFLRSRYVRSWRGNRGFVHPPLPRQRKLPRRRGFGTPKTKLHLMHDSGSEFSWVDYRQPGKIDNHFDPRSSSTFSRDVRAWSFGLASIGGGSARRKKKRWAEGRRQ</sequence>
<dbReference type="EMBL" id="OZ034814">
    <property type="protein sequence ID" value="CAL1359102.1"/>
    <property type="molecule type" value="Genomic_DNA"/>
</dbReference>
<dbReference type="InterPro" id="IPR021109">
    <property type="entry name" value="Peptidase_aspartic_dom_sf"/>
</dbReference>
<dbReference type="Gene3D" id="2.40.70.10">
    <property type="entry name" value="Acid Proteases"/>
    <property type="match status" value="1"/>
</dbReference>
<name>A0AAV2CT57_9ROSI</name>
<dbReference type="SUPFAM" id="SSF50630">
    <property type="entry name" value="Acid proteases"/>
    <property type="match status" value="1"/>
</dbReference>
<dbReference type="Proteomes" id="UP001497516">
    <property type="component" value="Chromosome 10"/>
</dbReference>
<feature type="region of interest" description="Disordered" evidence="1">
    <location>
        <begin position="101"/>
        <end position="124"/>
    </location>
</feature>
<proteinExistence type="predicted"/>
<feature type="compositionally biased region" description="Basic residues" evidence="1">
    <location>
        <begin position="107"/>
        <end position="116"/>
    </location>
</feature>
<accession>A0AAV2CT57</accession>
<evidence type="ECO:0000256" key="1">
    <source>
        <dbReference type="SAM" id="MobiDB-lite"/>
    </source>
</evidence>
<organism evidence="3 4">
    <name type="scientific">Linum trigynum</name>
    <dbReference type="NCBI Taxonomy" id="586398"/>
    <lineage>
        <taxon>Eukaryota</taxon>
        <taxon>Viridiplantae</taxon>
        <taxon>Streptophyta</taxon>
        <taxon>Embryophyta</taxon>
        <taxon>Tracheophyta</taxon>
        <taxon>Spermatophyta</taxon>
        <taxon>Magnoliopsida</taxon>
        <taxon>eudicotyledons</taxon>
        <taxon>Gunneridae</taxon>
        <taxon>Pentapetalae</taxon>
        <taxon>rosids</taxon>
        <taxon>fabids</taxon>
        <taxon>Malpighiales</taxon>
        <taxon>Linaceae</taxon>
        <taxon>Linum</taxon>
    </lineage>
</organism>
<evidence type="ECO:0000259" key="2">
    <source>
        <dbReference type="PROSITE" id="PS51767"/>
    </source>
</evidence>
<keyword evidence="4" id="KW-1185">Reference proteome</keyword>
<dbReference type="PROSITE" id="PS51767">
    <property type="entry name" value="PEPTIDASE_A1"/>
    <property type="match status" value="1"/>
</dbReference>
<gene>
    <name evidence="3" type="ORF">LTRI10_LOCUS6611</name>
</gene>
<reference evidence="3 4" key="1">
    <citation type="submission" date="2024-04" db="EMBL/GenBank/DDBJ databases">
        <authorList>
            <person name="Fracassetti M."/>
        </authorList>
    </citation>
    <scope>NUCLEOTIDE SEQUENCE [LARGE SCALE GENOMIC DNA]</scope>
</reference>
<dbReference type="AlphaFoldDB" id="A0AAV2CT57"/>
<dbReference type="InterPro" id="IPR033121">
    <property type="entry name" value="PEPTIDASE_A1"/>
</dbReference>
<evidence type="ECO:0000313" key="4">
    <source>
        <dbReference type="Proteomes" id="UP001497516"/>
    </source>
</evidence>
<protein>
    <recommendedName>
        <fullName evidence="2">Peptidase A1 domain-containing protein</fullName>
    </recommendedName>
</protein>